<dbReference type="eggNOG" id="COG3505">
    <property type="taxonomic scope" value="Bacteria"/>
</dbReference>
<evidence type="ECO:0000256" key="3">
    <source>
        <dbReference type="ARBA" id="ARBA00022692"/>
    </source>
</evidence>
<dbReference type="SUPFAM" id="SSF52540">
    <property type="entry name" value="P-loop containing nucleoside triphosphate hydrolases"/>
    <property type="match status" value="1"/>
</dbReference>
<dbReference type="InterPro" id="IPR027417">
    <property type="entry name" value="P-loop_NTPase"/>
</dbReference>
<keyword evidence="5 7" id="KW-0472">Membrane</keyword>
<evidence type="ECO:0000256" key="5">
    <source>
        <dbReference type="ARBA" id="ARBA00023136"/>
    </source>
</evidence>
<feature type="region of interest" description="Disordered" evidence="6">
    <location>
        <begin position="558"/>
        <end position="585"/>
    </location>
</feature>
<feature type="transmembrane region" description="Helical" evidence="7">
    <location>
        <begin position="90"/>
        <end position="111"/>
    </location>
</feature>
<dbReference type="PATRIC" id="fig|1280953.3.peg.3471"/>
<feature type="domain" description="Type IV secretion system coupling protein TraD DNA-binding" evidence="8">
    <location>
        <begin position="155"/>
        <end position="516"/>
    </location>
</feature>
<dbReference type="GO" id="GO:0005886">
    <property type="term" value="C:plasma membrane"/>
    <property type="evidence" value="ECO:0007669"/>
    <property type="project" value="UniProtKB-SubCell"/>
</dbReference>
<evidence type="ECO:0000313" key="10">
    <source>
        <dbReference type="Proteomes" id="UP000024942"/>
    </source>
</evidence>
<comment type="caution">
    <text evidence="9">The sequence shown here is derived from an EMBL/GenBank/DDBJ whole genome shotgun (WGS) entry which is preliminary data.</text>
</comment>
<evidence type="ECO:0000256" key="7">
    <source>
        <dbReference type="SAM" id="Phobius"/>
    </source>
</evidence>
<dbReference type="PANTHER" id="PTHR37937:SF1">
    <property type="entry name" value="CONJUGATIVE TRANSFER: DNA TRANSPORT"/>
    <property type="match status" value="1"/>
</dbReference>
<protein>
    <submittedName>
        <fullName evidence="9">Putative type IV secretory pathway VirD4 component</fullName>
    </submittedName>
</protein>
<keyword evidence="4 7" id="KW-1133">Transmembrane helix</keyword>
<dbReference type="Gene3D" id="3.40.50.300">
    <property type="entry name" value="P-loop containing nucleotide triphosphate hydrolases"/>
    <property type="match status" value="2"/>
</dbReference>
<dbReference type="CDD" id="cd01127">
    <property type="entry name" value="TrwB_TraG_TraD_VirD4"/>
    <property type="match status" value="1"/>
</dbReference>
<gene>
    <name evidence="9" type="ORF">HOC_17331</name>
</gene>
<keyword evidence="3 7" id="KW-0812">Transmembrane</keyword>
<evidence type="ECO:0000256" key="2">
    <source>
        <dbReference type="ARBA" id="ARBA00022475"/>
    </source>
</evidence>
<dbReference type="InterPro" id="IPR051539">
    <property type="entry name" value="T4SS-coupling_protein"/>
</dbReference>
<dbReference type="PANTHER" id="PTHR37937">
    <property type="entry name" value="CONJUGATIVE TRANSFER: DNA TRANSPORT"/>
    <property type="match status" value="1"/>
</dbReference>
<dbReference type="AlphaFoldDB" id="A0A059G3B2"/>
<name>A0A059G3B2_9PROT</name>
<dbReference type="STRING" id="1280953.HOC_17331"/>
<evidence type="ECO:0000313" key="9">
    <source>
        <dbReference type="EMBL" id="KDA01055.1"/>
    </source>
</evidence>
<feature type="compositionally biased region" description="Polar residues" evidence="6">
    <location>
        <begin position="491"/>
        <end position="503"/>
    </location>
</feature>
<dbReference type="OrthoDB" id="102453at2"/>
<dbReference type="InterPro" id="IPR019476">
    <property type="entry name" value="T4SS_TraD_DNA-bd"/>
</dbReference>
<keyword evidence="10" id="KW-1185">Reference proteome</keyword>
<evidence type="ECO:0000259" key="8">
    <source>
        <dbReference type="Pfam" id="PF10412"/>
    </source>
</evidence>
<comment type="subcellular location">
    <subcellularLocation>
        <location evidence="1">Cell membrane</location>
        <topology evidence="1">Multi-pass membrane protein</topology>
    </subcellularLocation>
</comment>
<accession>A0A059G3B2</accession>
<reference evidence="9 10" key="1">
    <citation type="journal article" date="2014" name="Antonie Van Leeuwenhoek">
        <title>Hyphomonas beringensis sp. nov. and Hyphomonas chukchiensis sp. nov., isolated from surface seawater of the Bering Sea and Chukchi Sea.</title>
        <authorList>
            <person name="Li C."/>
            <person name="Lai Q."/>
            <person name="Li G."/>
            <person name="Dong C."/>
            <person name="Wang J."/>
            <person name="Liao Y."/>
            <person name="Shao Z."/>
        </authorList>
    </citation>
    <scope>NUCLEOTIDE SEQUENCE [LARGE SCALE GENOMIC DNA]</scope>
    <source>
        <strain evidence="9 10">SCH89</strain>
    </source>
</reference>
<dbReference type="RefSeq" id="WP_051625041.1">
    <property type="nucleotide sequence ID" value="NZ_ARYL01000037.1"/>
</dbReference>
<proteinExistence type="predicted"/>
<feature type="region of interest" description="Disordered" evidence="6">
    <location>
        <begin position="483"/>
        <end position="518"/>
    </location>
</feature>
<dbReference type="Pfam" id="PF10412">
    <property type="entry name" value="TrwB_AAD_bind"/>
    <property type="match status" value="1"/>
</dbReference>
<keyword evidence="2" id="KW-1003">Cell membrane</keyword>
<organism evidence="9 10">
    <name type="scientific">Hyphomonas oceanitis SCH89</name>
    <dbReference type="NCBI Taxonomy" id="1280953"/>
    <lineage>
        <taxon>Bacteria</taxon>
        <taxon>Pseudomonadati</taxon>
        <taxon>Pseudomonadota</taxon>
        <taxon>Alphaproteobacteria</taxon>
        <taxon>Hyphomonadales</taxon>
        <taxon>Hyphomonadaceae</taxon>
        <taxon>Hyphomonas</taxon>
    </lineage>
</organism>
<sequence>MPSIRKSLAGAGCILALATWGFHELAFLRITPTYPLPSGEIIALHPSYMTGCGKAELFARLGVDEAKDQQAYCDEVLGSAGIRGAVHLRWMVFAAGVLASLLLFACALIALRIEKSAPKVVRGPVRLTGRKAYAAIRKTSRKEIRQTGAGIDFPPGLPMSRDRESRHCLISGSVGSGKTQTIQHMILEAMRWGDKMLILDTKGDMTERLPGNITLIAPQDKRSAVWDISADCVTKQDARELAARFIPKSSDPMWAEAARELLVACIVSLQRENGAVWTWGDLHARALLGADELKDMALAHHPAAAQMIGDPASKTAMSILTTFKAHIHVLEAMAEAWSAGDQEKFSAANWLTDPHATNPVILQRDGRYPQLTNAWIGGLVSLLSSHVCSPAFSESGQRRIWLFLDEFPQLEAMDDLASLLDLGRSKGVCVVLAAQDTSQIRIRYGRDRTNAWLSMIGTHIIGRMNPGEGAEDISRAIGMQEIEREARSKSRSGGNSSVNISTEHSLRPVMTPSELSSRLGRKGRKVRMLVLGFGEDVYEIDLPITILPSQRPANVPADWTRPNHEPLGANPAPVRPASPIQRPQKAGLLSADIIARIRKPKPESMN</sequence>
<dbReference type="EMBL" id="ARYL01000037">
    <property type="protein sequence ID" value="KDA01055.1"/>
    <property type="molecule type" value="Genomic_DNA"/>
</dbReference>
<evidence type="ECO:0000256" key="1">
    <source>
        <dbReference type="ARBA" id="ARBA00004651"/>
    </source>
</evidence>
<dbReference type="Proteomes" id="UP000024942">
    <property type="component" value="Unassembled WGS sequence"/>
</dbReference>
<evidence type="ECO:0000256" key="4">
    <source>
        <dbReference type="ARBA" id="ARBA00022989"/>
    </source>
</evidence>
<evidence type="ECO:0000256" key="6">
    <source>
        <dbReference type="SAM" id="MobiDB-lite"/>
    </source>
</evidence>